<keyword evidence="5 9" id="KW-1133">Transmembrane helix</keyword>
<evidence type="ECO:0000313" key="12">
    <source>
        <dbReference type="Proteomes" id="UP001597365"/>
    </source>
</evidence>
<feature type="region of interest" description="Disordered" evidence="8">
    <location>
        <begin position="507"/>
        <end position="535"/>
    </location>
</feature>
<dbReference type="Gene3D" id="1.20.1720.10">
    <property type="entry name" value="Multidrug resistance protein D"/>
    <property type="match status" value="2"/>
</dbReference>
<keyword evidence="4 9" id="KW-0812">Transmembrane</keyword>
<feature type="transmembrane region" description="Helical" evidence="9">
    <location>
        <begin position="478"/>
        <end position="499"/>
    </location>
</feature>
<evidence type="ECO:0000256" key="4">
    <source>
        <dbReference type="ARBA" id="ARBA00022692"/>
    </source>
</evidence>
<feature type="transmembrane region" description="Helical" evidence="9">
    <location>
        <begin position="143"/>
        <end position="163"/>
    </location>
</feature>
<dbReference type="PANTHER" id="PTHR42718">
    <property type="entry name" value="MAJOR FACILITATOR SUPERFAMILY MULTIDRUG TRANSPORTER MFSC"/>
    <property type="match status" value="1"/>
</dbReference>
<feature type="transmembrane region" description="Helical" evidence="9">
    <location>
        <begin position="274"/>
        <end position="297"/>
    </location>
</feature>
<dbReference type="RefSeq" id="WP_380903944.1">
    <property type="nucleotide sequence ID" value="NZ_JBHUFU010000019.1"/>
</dbReference>
<gene>
    <name evidence="11" type="ORF">ACFSJS_24305</name>
</gene>
<dbReference type="CDD" id="cd17321">
    <property type="entry name" value="MFS_MMR_MDR_like"/>
    <property type="match status" value="1"/>
</dbReference>
<accession>A0ABW4PTM7</accession>
<feature type="domain" description="Major facilitator superfamily (MFS) profile" evidence="10">
    <location>
        <begin position="19"/>
        <end position="505"/>
    </location>
</feature>
<dbReference type="Proteomes" id="UP001597365">
    <property type="component" value="Unassembled WGS sequence"/>
</dbReference>
<keyword evidence="12" id="KW-1185">Reference proteome</keyword>
<feature type="transmembrane region" description="Helical" evidence="9">
    <location>
        <begin position="110"/>
        <end position="131"/>
    </location>
</feature>
<evidence type="ECO:0000256" key="6">
    <source>
        <dbReference type="ARBA" id="ARBA00023136"/>
    </source>
</evidence>
<feature type="transmembrane region" description="Helical" evidence="9">
    <location>
        <begin position="309"/>
        <end position="329"/>
    </location>
</feature>
<keyword evidence="6 9" id="KW-0472">Membrane</keyword>
<evidence type="ECO:0000256" key="7">
    <source>
        <dbReference type="ARBA" id="ARBA00023251"/>
    </source>
</evidence>
<feature type="transmembrane region" description="Helical" evidence="9">
    <location>
        <begin position="341"/>
        <end position="374"/>
    </location>
</feature>
<dbReference type="InterPro" id="IPR020846">
    <property type="entry name" value="MFS_dom"/>
</dbReference>
<feature type="transmembrane region" description="Helical" evidence="9">
    <location>
        <begin position="85"/>
        <end position="104"/>
    </location>
</feature>
<evidence type="ECO:0000259" key="10">
    <source>
        <dbReference type="PROSITE" id="PS50850"/>
    </source>
</evidence>
<feature type="transmembrane region" description="Helical" evidence="9">
    <location>
        <begin position="169"/>
        <end position="189"/>
    </location>
</feature>
<evidence type="ECO:0000256" key="1">
    <source>
        <dbReference type="ARBA" id="ARBA00004651"/>
    </source>
</evidence>
<evidence type="ECO:0000256" key="2">
    <source>
        <dbReference type="ARBA" id="ARBA00022448"/>
    </source>
</evidence>
<comment type="caution">
    <text evidence="11">The sequence shown here is derived from an EMBL/GenBank/DDBJ whole genome shotgun (WGS) entry which is preliminary data.</text>
</comment>
<reference evidence="12" key="1">
    <citation type="journal article" date="2019" name="Int. J. Syst. Evol. Microbiol.">
        <title>The Global Catalogue of Microorganisms (GCM) 10K type strain sequencing project: providing services to taxonomists for standard genome sequencing and annotation.</title>
        <authorList>
            <consortium name="The Broad Institute Genomics Platform"/>
            <consortium name="The Broad Institute Genome Sequencing Center for Infectious Disease"/>
            <person name="Wu L."/>
            <person name="Ma J."/>
        </authorList>
    </citation>
    <scope>NUCLEOTIDE SEQUENCE [LARGE SCALE GENOMIC DNA]</scope>
    <source>
        <strain evidence="12">CGMCC 4.7455</strain>
    </source>
</reference>
<evidence type="ECO:0000256" key="5">
    <source>
        <dbReference type="ARBA" id="ARBA00022989"/>
    </source>
</evidence>
<dbReference type="SUPFAM" id="SSF103473">
    <property type="entry name" value="MFS general substrate transporter"/>
    <property type="match status" value="1"/>
</dbReference>
<organism evidence="11 12">
    <name type="scientific">Streptomyces desertarenae</name>
    <dbReference type="NCBI Taxonomy" id="2666184"/>
    <lineage>
        <taxon>Bacteria</taxon>
        <taxon>Bacillati</taxon>
        <taxon>Actinomycetota</taxon>
        <taxon>Actinomycetes</taxon>
        <taxon>Kitasatosporales</taxon>
        <taxon>Streptomycetaceae</taxon>
        <taxon>Streptomyces</taxon>
    </lineage>
</organism>
<evidence type="ECO:0000313" key="11">
    <source>
        <dbReference type="EMBL" id="MFD1832741.1"/>
    </source>
</evidence>
<feature type="transmembrane region" description="Helical" evidence="9">
    <location>
        <begin position="234"/>
        <end position="253"/>
    </location>
</feature>
<dbReference type="EMBL" id="JBHUFU010000019">
    <property type="protein sequence ID" value="MFD1832741.1"/>
    <property type="molecule type" value="Genomic_DNA"/>
</dbReference>
<evidence type="ECO:0000256" key="3">
    <source>
        <dbReference type="ARBA" id="ARBA00022475"/>
    </source>
</evidence>
<sequence>MSAAAQAAPPRAGRREWTALAVLCLPTMLLMLDMNVLVLALPHLSADLEASAVQQLWITDVYGFLIAGFLVTMGTLGDRAGRRRVLLGGAAAFAAASALAAFSTSAEMLILARAVLGLAGATVMPSTLALISDMFKDSRQRAAAVSAWATSLMVGVALGPAVGGVLLGAFWWGSVFLLAVPVMLLVLLTGPKLLPESRDPAAGRLDAVSVTLSLATVLPLVYGLKELARDGWQPLPLAALAAGAAVGTAFVLRQRKLADPMLDLRLFGDPTLRAGLLVGLLNATIMGATGLMVALYLQTVAGLSPLEAGLWLLIPATTMVIGVNLTTVLTRRLRPAHVLAAGLALAAVGQFLLTGTSGAGGIALLLTATCLIYFGTSPVGPLTTNVVLEAAPPEKAGAASALSSTGGEFGVALGIAGLGSLGASVYTARVTVPDGVDAASAEAARESIAGAVSAASAGLPPGTADELLESARAAFASGLHSVAAVSAALSLGLAVLIVLRLRSVRPSGEGHGHEPAAGGDAPQTGTPRADTAHAG</sequence>
<dbReference type="InterPro" id="IPR011701">
    <property type="entry name" value="MFS"/>
</dbReference>
<dbReference type="Pfam" id="PF07690">
    <property type="entry name" value="MFS_1"/>
    <property type="match status" value="1"/>
</dbReference>
<dbReference type="PANTHER" id="PTHR42718:SF47">
    <property type="entry name" value="METHYL VIOLOGEN RESISTANCE PROTEIN SMVA"/>
    <property type="match status" value="1"/>
</dbReference>
<feature type="transmembrane region" description="Helical" evidence="9">
    <location>
        <begin position="56"/>
        <end position="73"/>
    </location>
</feature>
<evidence type="ECO:0000256" key="8">
    <source>
        <dbReference type="SAM" id="MobiDB-lite"/>
    </source>
</evidence>
<protein>
    <submittedName>
        <fullName evidence="11">MFS transporter</fullName>
    </submittedName>
</protein>
<feature type="transmembrane region" description="Helical" evidence="9">
    <location>
        <begin position="20"/>
        <end position="44"/>
    </location>
</feature>
<name>A0ABW4PTM7_9ACTN</name>
<keyword evidence="2" id="KW-0813">Transport</keyword>
<dbReference type="InterPro" id="IPR036259">
    <property type="entry name" value="MFS_trans_sf"/>
</dbReference>
<keyword evidence="3" id="KW-1003">Cell membrane</keyword>
<keyword evidence="7" id="KW-0046">Antibiotic resistance</keyword>
<proteinExistence type="predicted"/>
<evidence type="ECO:0000256" key="9">
    <source>
        <dbReference type="SAM" id="Phobius"/>
    </source>
</evidence>
<dbReference type="PROSITE" id="PS50850">
    <property type="entry name" value="MFS"/>
    <property type="match status" value="1"/>
</dbReference>
<comment type="subcellular location">
    <subcellularLocation>
        <location evidence="1">Cell membrane</location>
        <topology evidence="1">Multi-pass membrane protein</topology>
    </subcellularLocation>
</comment>
<feature type="transmembrane region" description="Helical" evidence="9">
    <location>
        <begin position="201"/>
        <end position="222"/>
    </location>
</feature>